<comment type="caution">
    <text evidence="6">The sequence shown here is derived from an EMBL/GenBank/DDBJ whole genome shotgun (WGS) entry which is preliminary data.</text>
</comment>
<gene>
    <name evidence="6" type="primary">jg10145</name>
    <name evidence="6" type="ORF">PAEG_LOCUS10814</name>
</gene>
<dbReference type="EC" id="1.1.1.184" evidence="4"/>
<dbReference type="Pfam" id="PF00106">
    <property type="entry name" value="adh_short"/>
    <property type="match status" value="1"/>
</dbReference>
<dbReference type="PRINTS" id="PR00081">
    <property type="entry name" value="GDHRDH"/>
</dbReference>
<organism evidence="6 7">
    <name type="scientific">Pararge aegeria aegeria</name>
    <dbReference type="NCBI Taxonomy" id="348720"/>
    <lineage>
        <taxon>Eukaryota</taxon>
        <taxon>Metazoa</taxon>
        <taxon>Ecdysozoa</taxon>
        <taxon>Arthropoda</taxon>
        <taxon>Hexapoda</taxon>
        <taxon>Insecta</taxon>
        <taxon>Pterygota</taxon>
        <taxon>Neoptera</taxon>
        <taxon>Endopterygota</taxon>
        <taxon>Lepidoptera</taxon>
        <taxon>Glossata</taxon>
        <taxon>Ditrysia</taxon>
        <taxon>Papilionoidea</taxon>
        <taxon>Nymphalidae</taxon>
        <taxon>Satyrinae</taxon>
        <taxon>Satyrini</taxon>
        <taxon>Parargina</taxon>
        <taxon>Pararge</taxon>
    </lineage>
</organism>
<dbReference type="PRINTS" id="PR00080">
    <property type="entry name" value="SDRFAMILY"/>
</dbReference>
<comment type="similarity">
    <text evidence="1 5">Belongs to the short-chain dehydrogenases/reductases (SDR) family.</text>
</comment>
<dbReference type="EMBL" id="CAKXAJ010024910">
    <property type="protein sequence ID" value="CAH2232584.1"/>
    <property type="molecule type" value="Genomic_DNA"/>
</dbReference>
<evidence type="ECO:0000256" key="2">
    <source>
        <dbReference type="ARBA" id="ARBA00022857"/>
    </source>
</evidence>
<dbReference type="InterPro" id="IPR036291">
    <property type="entry name" value="NAD(P)-bd_dom_sf"/>
</dbReference>
<evidence type="ECO:0000313" key="7">
    <source>
        <dbReference type="Proteomes" id="UP000838756"/>
    </source>
</evidence>
<evidence type="ECO:0000256" key="3">
    <source>
        <dbReference type="ARBA" id="ARBA00023002"/>
    </source>
</evidence>
<dbReference type="AlphaFoldDB" id="A0A8S4R8I4"/>
<evidence type="ECO:0000313" key="6">
    <source>
        <dbReference type="EMBL" id="CAH2232584.1"/>
    </source>
</evidence>
<evidence type="ECO:0000256" key="1">
    <source>
        <dbReference type="ARBA" id="ARBA00006484"/>
    </source>
</evidence>
<keyword evidence="2" id="KW-0521">NADP</keyword>
<protein>
    <recommendedName>
        <fullName evidence="4">carbonyl reductase (NADPH)</fullName>
        <ecNumber evidence="4">1.1.1.184</ecNumber>
    </recommendedName>
</protein>
<accession>A0A8S4R8I4</accession>
<dbReference type="CDD" id="cd05324">
    <property type="entry name" value="carb_red_PTCR-like_SDR_c"/>
    <property type="match status" value="1"/>
</dbReference>
<dbReference type="InterPro" id="IPR045313">
    <property type="entry name" value="CBR1-like"/>
</dbReference>
<dbReference type="PANTHER" id="PTHR43963">
    <property type="entry name" value="CARBONYL REDUCTASE 1-RELATED"/>
    <property type="match status" value="1"/>
</dbReference>
<reference evidence="6" key="1">
    <citation type="submission" date="2022-03" db="EMBL/GenBank/DDBJ databases">
        <authorList>
            <person name="Lindestad O."/>
        </authorList>
    </citation>
    <scope>NUCLEOTIDE SEQUENCE</scope>
</reference>
<sequence>MTDKVAVVTGSNKGIGYGIVKELCSRGVSTVYLTARDVKRGQQSVENLKREGFKPEFHQLDVTDSKSVENFAKHLKQKHGGLDILINNAAIIQQNIMKTTYEEAKKVMDVNYRSMFIIEKYLFPILKQNARVINVSSDLGHISNLKNSYWINRLTKDDIEVQDIDDFVDWFLASIKNGTLKEEDFAVTAYLAYRMSKVAVCALTRVQYRKIDRNISINSLHPGFVKTDMTQHNGFMTVEQSGKTPVYLALDCDQSVKGKFIWYDKSENDWTNRNLALLCTDKDSVQKYVTLLISRT</sequence>
<keyword evidence="7" id="KW-1185">Reference proteome</keyword>
<dbReference type="OrthoDB" id="7289984at2759"/>
<dbReference type="GO" id="GO:0004090">
    <property type="term" value="F:carbonyl reductase (NADPH) activity"/>
    <property type="evidence" value="ECO:0007669"/>
    <property type="project" value="UniProtKB-EC"/>
</dbReference>
<dbReference type="Gene3D" id="3.40.50.720">
    <property type="entry name" value="NAD(P)-binding Rossmann-like Domain"/>
    <property type="match status" value="1"/>
</dbReference>
<dbReference type="PANTHER" id="PTHR43963:SF4">
    <property type="entry name" value="CARBONYL REDUCTASE (NADPH)"/>
    <property type="match status" value="1"/>
</dbReference>
<dbReference type="Proteomes" id="UP000838756">
    <property type="component" value="Unassembled WGS sequence"/>
</dbReference>
<keyword evidence="3" id="KW-0560">Oxidoreductase</keyword>
<evidence type="ECO:0000256" key="5">
    <source>
        <dbReference type="RuleBase" id="RU000363"/>
    </source>
</evidence>
<name>A0A8S4R8I4_9NEOP</name>
<proteinExistence type="inferred from homology"/>
<evidence type="ECO:0000256" key="4">
    <source>
        <dbReference type="ARBA" id="ARBA00026118"/>
    </source>
</evidence>
<dbReference type="SUPFAM" id="SSF51735">
    <property type="entry name" value="NAD(P)-binding Rossmann-fold domains"/>
    <property type="match status" value="1"/>
</dbReference>
<dbReference type="InterPro" id="IPR002347">
    <property type="entry name" value="SDR_fam"/>
</dbReference>